<evidence type="ECO:0000256" key="7">
    <source>
        <dbReference type="ARBA" id="ARBA00023303"/>
    </source>
</evidence>
<comment type="subcellular location">
    <subcellularLocation>
        <location evidence="1">Membrane</location>
        <topology evidence="1">Multi-pass membrane protein</topology>
    </subcellularLocation>
</comment>
<protein>
    <recommendedName>
        <fullName evidence="10">Potassium channel domain-containing protein</fullName>
    </recommendedName>
</protein>
<evidence type="ECO:0000256" key="6">
    <source>
        <dbReference type="ARBA" id="ARBA00023136"/>
    </source>
</evidence>
<accession>A0AA36G7X4</accession>
<keyword evidence="6 9" id="KW-0472">Membrane</keyword>
<dbReference type="Gene3D" id="1.10.287.70">
    <property type="match status" value="1"/>
</dbReference>
<sequence length="555" mass="63716">MFPRPSLAQLLVPNFGNSAGNSETAEPISLATTTNNEEPNDEDSDESLLGSRLIRIPREQFRKWFKSSRKATEPFRFVSSRRPLRCNQIKPNIRYSRRHMAGRAKDAGVRTVLRLRQKPPLCFLIVNRAYHEYGLKHLVLIGVFIFYVLFGAFILLIIESPAQTDMKQNWMSEIRKNRSYLVDSMMKEVFNNSEYLIYIKGNTTDKLRVRFDRIFEVYETRLGIRWSEQRMEWDYWNAILFAGTIITTIGYGHIYPMTDPGRVITMVYALVGIPLMLLVLQDVGKILTIAMKYPWFQFKRIGRRILKCCTKQSLREMRRIEAEERRDLEVFDLPVPVGVALIFIWVINLLQSKMRTTYEAGGKDVVEIVERQQDATTLGVLQVFQEKESHYLVIPDEMQTSVQSSTHSRQTQTSLSLPGMRQCVLRSDGVHWVDDNSPMKSPDEVTKLVEMESSLHVCQDIGENNRDAEDFDDSMGSSLSFHHRDGGRGAPSRRDSAGTAHHSPSAPNGLILDLSHDDLRARLVRSPEMQRMAQQETLDSLCEVAQCFSPDPSLE</sequence>
<proteinExistence type="predicted"/>
<feature type="transmembrane region" description="Helical" evidence="9">
    <location>
        <begin position="138"/>
        <end position="158"/>
    </location>
</feature>
<evidence type="ECO:0000256" key="1">
    <source>
        <dbReference type="ARBA" id="ARBA00004141"/>
    </source>
</evidence>
<keyword evidence="4 9" id="KW-1133">Transmembrane helix</keyword>
<dbReference type="Proteomes" id="UP001177023">
    <property type="component" value="Unassembled WGS sequence"/>
</dbReference>
<comment type="caution">
    <text evidence="11">The sequence shown here is derived from an EMBL/GenBank/DDBJ whole genome shotgun (WGS) entry which is preliminary data.</text>
</comment>
<feature type="transmembrane region" description="Helical" evidence="9">
    <location>
        <begin position="235"/>
        <end position="255"/>
    </location>
</feature>
<dbReference type="AlphaFoldDB" id="A0AA36G7X4"/>
<dbReference type="Pfam" id="PF07885">
    <property type="entry name" value="Ion_trans_2"/>
    <property type="match status" value="1"/>
</dbReference>
<dbReference type="GO" id="GO:0022841">
    <property type="term" value="F:potassium ion leak channel activity"/>
    <property type="evidence" value="ECO:0007669"/>
    <property type="project" value="TreeGrafter"/>
</dbReference>
<organism evidence="11 12">
    <name type="scientific">Mesorhabditis spiculigera</name>
    <dbReference type="NCBI Taxonomy" id="96644"/>
    <lineage>
        <taxon>Eukaryota</taxon>
        <taxon>Metazoa</taxon>
        <taxon>Ecdysozoa</taxon>
        <taxon>Nematoda</taxon>
        <taxon>Chromadorea</taxon>
        <taxon>Rhabditida</taxon>
        <taxon>Rhabditina</taxon>
        <taxon>Rhabditomorpha</taxon>
        <taxon>Rhabditoidea</taxon>
        <taxon>Rhabditidae</taxon>
        <taxon>Mesorhabditinae</taxon>
        <taxon>Mesorhabditis</taxon>
    </lineage>
</organism>
<evidence type="ECO:0000256" key="3">
    <source>
        <dbReference type="ARBA" id="ARBA00022692"/>
    </source>
</evidence>
<keyword evidence="5" id="KW-0406">Ion transport</keyword>
<evidence type="ECO:0000313" key="12">
    <source>
        <dbReference type="Proteomes" id="UP001177023"/>
    </source>
</evidence>
<evidence type="ECO:0000256" key="8">
    <source>
        <dbReference type="SAM" id="MobiDB-lite"/>
    </source>
</evidence>
<feature type="transmembrane region" description="Helical" evidence="9">
    <location>
        <begin position="267"/>
        <end position="290"/>
    </location>
</feature>
<keyword evidence="3 9" id="KW-0812">Transmembrane</keyword>
<dbReference type="PANTHER" id="PTHR11003:SF240">
    <property type="entry name" value="POTASSIUM CHANNEL DOMAIN-CONTAINING PROTEIN"/>
    <property type="match status" value="1"/>
</dbReference>
<feature type="non-terminal residue" evidence="11">
    <location>
        <position position="1"/>
    </location>
</feature>
<dbReference type="GO" id="GO:0005886">
    <property type="term" value="C:plasma membrane"/>
    <property type="evidence" value="ECO:0007669"/>
    <property type="project" value="TreeGrafter"/>
</dbReference>
<dbReference type="InterPro" id="IPR013099">
    <property type="entry name" value="K_chnl_dom"/>
</dbReference>
<evidence type="ECO:0000256" key="2">
    <source>
        <dbReference type="ARBA" id="ARBA00022448"/>
    </source>
</evidence>
<dbReference type="SUPFAM" id="SSF81324">
    <property type="entry name" value="Voltage-gated potassium channels"/>
    <property type="match status" value="1"/>
</dbReference>
<dbReference type="InterPro" id="IPR003280">
    <property type="entry name" value="2pore_dom_K_chnl"/>
</dbReference>
<evidence type="ECO:0000313" key="11">
    <source>
        <dbReference type="EMBL" id="CAJ0582560.1"/>
    </source>
</evidence>
<evidence type="ECO:0000259" key="10">
    <source>
        <dbReference type="Pfam" id="PF07885"/>
    </source>
</evidence>
<dbReference type="GO" id="GO:0015271">
    <property type="term" value="F:outward rectifier potassium channel activity"/>
    <property type="evidence" value="ECO:0007669"/>
    <property type="project" value="TreeGrafter"/>
</dbReference>
<keyword evidence="2" id="KW-0813">Transport</keyword>
<dbReference type="PANTHER" id="PTHR11003">
    <property type="entry name" value="POTASSIUM CHANNEL, SUBFAMILY K"/>
    <property type="match status" value="1"/>
</dbReference>
<keyword evidence="7" id="KW-0407">Ion channel</keyword>
<feature type="transmembrane region" description="Helical" evidence="9">
    <location>
        <begin position="333"/>
        <end position="350"/>
    </location>
</feature>
<dbReference type="EMBL" id="CATQJA010002664">
    <property type="protein sequence ID" value="CAJ0582560.1"/>
    <property type="molecule type" value="Genomic_DNA"/>
</dbReference>
<reference evidence="11" key="1">
    <citation type="submission" date="2023-06" db="EMBL/GenBank/DDBJ databases">
        <authorList>
            <person name="Delattre M."/>
        </authorList>
    </citation>
    <scope>NUCLEOTIDE SEQUENCE</scope>
    <source>
        <strain evidence="11">AF72</strain>
    </source>
</reference>
<feature type="domain" description="Potassium channel" evidence="10">
    <location>
        <begin position="226"/>
        <end position="288"/>
    </location>
</feature>
<evidence type="ECO:0000256" key="4">
    <source>
        <dbReference type="ARBA" id="ARBA00022989"/>
    </source>
</evidence>
<keyword evidence="12" id="KW-1185">Reference proteome</keyword>
<evidence type="ECO:0000256" key="9">
    <source>
        <dbReference type="SAM" id="Phobius"/>
    </source>
</evidence>
<dbReference type="GO" id="GO:0030322">
    <property type="term" value="P:stabilization of membrane potential"/>
    <property type="evidence" value="ECO:0007669"/>
    <property type="project" value="TreeGrafter"/>
</dbReference>
<gene>
    <name evidence="11" type="ORF">MSPICULIGERA_LOCUS20690</name>
</gene>
<feature type="compositionally biased region" description="Basic and acidic residues" evidence="8">
    <location>
        <begin position="482"/>
        <end position="496"/>
    </location>
</feature>
<feature type="region of interest" description="Disordered" evidence="8">
    <location>
        <begin position="465"/>
        <end position="511"/>
    </location>
</feature>
<evidence type="ECO:0000256" key="5">
    <source>
        <dbReference type="ARBA" id="ARBA00023065"/>
    </source>
</evidence>
<name>A0AA36G7X4_9BILA</name>